<evidence type="ECO:0000256" key="2">
    <source>
        <dbReference type="ARBA" id="ARBA00022448"/>
    </source>
</evidence>
<evidence type="ECO:0000256" key="4">
    <source>
        <dbReference type="ARBA" id="ARBA00022840"/>
    </source>
</evidence>
<dbReference type="Gene3D" id="3.40.50.300">
    <property type="entry name" value="P-loop containing nucleotide triphosphate hydrolases"/>
    <property type="match status" value="1"/>
</dbReference>
<dbReference type="InterPro" id="IPR017871">
    <property type="entry name" value="ABC_transporter-like_CS"/>
</dbReference>
<dbReference type="SMART" id="SM00382">
    <property type="entry name" value="AAA"/>
    <property type="match status" value="1"/>
</dbReference>
<dbReference type="GO" id="GO:0016887">
    <property type="term" value="F:ATP hydrolysis activity"/>
    <property type="evidence" value="ECO:0007669"/>
    <property type="project" value="InterPro"/>
</dbReference>
<keyword evidence="3" id="KW-0547">Nucleotide-binding</keyword>
<name>A0A3B0ANI2_9BACL</name>
<keyword evidence="4 6" id="KW-0067">ATP-binding</keyword>
<dbReference type="Proteomes" id="UP000282311">
    <property type="component" value="Unassembled WGS sequence"/>
</dbReference>
<feature type="domain" description="ABC transporter" evidence="5">
    <location>
        <begin position="5"/>
        <end position="232"/>
    </location>
</feature>
<reference evidence="6 7" key="1">
    <citation type="journal article" date="2007" name="Int. J. Syst. Evol. Microbiol.">
        <title>Paenibacillus ginsengarvi sp. nov., isolated from soil from ginseng cultivation.</title>
        <authorList>
            <person name="Yoon M.H."/>
            <person name="Ten L.N."/>
            <person name="Im W.T."/>
        </authorList>
    </citation>
    <scope>NUCLEOTIDE SEQUENCE [LARGE SCALE GENOMIC DNA]</scope>
    <source>
        <strain evidence="6 7">KCTC 13059</strain>
    </source>
</reference>
<gene>
    <name evidence="6" type="ORF">D7M11_35660</name>
</gene>
<comment type="similarity">
    <text evidence="1">Belongs to the ABC transporter superfamily.</text>
</comment>
<keyword evidence="7" id="KW-1185">Reference proteome</keyword>
<dbReference type="AlphaFoldDB" id="A0A3B0ANI2"/>
<dbReference type="PANTHER" id="PTHR43335">
    <property type="entry name" value="ABC TRANSPORTER, ATP-BINDING PROTEIN"/>
    <property type="match status" value="1"/>
</dbReference>
<dbReference type="OrthoDB" id="9804819at2"/>
<dbReference type="GO" id="GO:0005524">
    <property type="term" value="F:ATP binding"/>
    <property type="evidence" value="ECO:0007669"/>
    <property type="project" value="UniProtKB-KW"/>
</dbReference>
<organism evidence="6 7">
    <name type="scientific">Paenibacillus ginsengarvi</name>
    <dbReference type="NCBI Taxonomy" id="400777"/>
    <lineage>
        <taxon>Bacteria</taxon>
        <taxon>Bacillati</taxon>
        <taxon>Bacillota</taxon>
        <taxon>Bacilli</taxon>
        <taxon>Bacillales</taxon>
        <taxon>Paenibacillaceae</taxon>
        <taxon>Paenibacillus</taxon>
    </lineage>
</organism>
<protein>
    <submittedName>
        <fullName evidence="6">ABC transporter ATP-binding protein</fullName>
    </submittedName>
</protein>
<evidence type="ECO:0000256" key="3">
    <source>
        <dbReference type="ARBA" id="ARBA00022741"/>
    </source>
</evidence>
<comment type="caution">
    <text evidence="6">The sequence shown here is derived from an EMBL/GenBank/DDBJ whole genome shotgun (WGS) entry which is preliminary data.</text>
</comment>
<dbReference type="InterPro" id="IPR003439">
    <property type="entry name" value="ABC_transporter-like_ATP-bd"/>
</dbReference>
<evidence type="ECO:0000256" key="1">
    <source>
        <dbReference type="ARBA" id="ARBA00005417"/>
    </source>
</evidence>
<proteinExistence type="inferred from homology"/>
<dbReference type="PROSITE" id="PS00211">
    <property type="entry name" value="ABC_TRANSPORTER_1"/>
    <property type="match status" value="1"/>
</dbReference>
<evidence type="ECO:0000259" key="5">
    <source>
        <dbReference type="PROSITE" id="PS50893"/>
    </source>
</evidence>
<dbReference type="SUPFAM" id="SSF52540">
    <property type="entry name" value="P-loop containing nucleoside triphosphate hydrolases"/>
    <property type="match status" value="1"/>
</dbReference>
<dbReference type="PANTHER" id="PTHR43335:SF8">
    <property type="entry name" value="ABC TRANSPORTER, ATP-BINDING PROTEIN"/>
    <property type="match status" value="1"/>
</dbReference>
<sequence>MEYVLRTHHLSKHYRAFKAVDDVNISIQQGEIYGFLGQNGAGKTTTIRMIMGLIRPTEGYVELFGEKITGGSTVFDRIGSIIEFPGFYPNLTVVENLEIHRRLVGFPNRGSIEQALHTTGIWEARNRLAKRLSLGMKQRLGIARALLHQPELLILDEPTNGLDPIGIKEIRQLIIDLAKQNNLTILISSHILSEIEQLATKIGILHRGCLLEEVLLEELRRKNRNYIEAAVGEDHKTLMLLEQHMHITDYHRPEPGVIRIYERLAESAAINRLLVQHGVDVKEISVVKATLEDYFINLTGGGPLA</sequence>
<dbReference type="RefSeq" id="WP_120752028.1">
    <property type="nucleotide sequence ID" value="NZ_RBAH01000055.1"/>
</dbReference>
<keyword evidence="2" id="KW-0813">Transport</keyword>
<accession>A0A3B0ANI2</accession>
<dbReference type="InterPro" id="IPR003593">
    <property type="entry name" value="AAA+_ATPase"/>
</dbReference>
<evidence type="ECO:0000313" key="6">
    <source>
        <dbReference type="EMBL" id="RKN60837.1"/>
    </source>
</evidence>
<dbReference type="Pfam" id="PF00005">
    <property type="entry name" value="ABC_tran"/>
    <property type="match status" value="1"/>
</dbReference>
<dbReference type="EMBL" id="RBAH01000055">
    <property type="protein sequence ID" value="RKN60837.1"/>
    <property type="molecule type" value="Genomic_DNA"/>
</dbReference>
<evidence type="ECO:0000313" key="7">
    <source>
        <dbReference type="Proteomes" id="UP000282311"/>
    </source>
</evidence>
<dbReference type="PROSITE" id="PS50893">
    <property type="entry name" value="ABC_TRANSPORTER_2"/>
    <property type="match status" value="1"/>
</dbReference>
<dbReference type="InterPro" id="IPR027417">
    <property type="entry name" value="P-loop_NTPase"/>
</dbReference>